<accession>A0A346B1K8</accession>
<protein>
    <submittedName>
        <fullName evidence="1">Uncharacterized protein</fullName>
    </submittedName>
</protein>
<dbReference type="AlphaFoldDB" id="A0A346B1K8"/>
<organism evidence="1 2">
    <name type="scientific">Megasphaera stantonii</name>
    <dbReference type="NCBI Taxonomy" id="2144175"/>
    <lineage>
        <taxon>Bacteria</taxon>
        <taxon>Bacillati</taxon>
        <taxon>Bacillota</taxon>
        <taxon>Negativicutes</taxon>
        <taxon>Veillonellales</taxon>
        <taxon>Veillonellaceae</taxon>
        <taxon>Megasphaera</taxon>
    </lineage>
</organism>
<proteinExistence type="predicted"/>
<name>A0A346B1K8_9FIRM</name>
<reference evidence="1 2" key="1">
    <citation type="submission" date="2018-05" db="EMBL/GenBank/DDBJ databases">
        <title>Complete genome sequence of Megasphaera sp. AJH120T, isolated from the ceca of a chicken.</title>
        <authorList>
            <person name="Maki J."/>
            <person name="Looft T."/>
        </authorList>
    </citation>
    <scope>NUCLEOTIDE SEQUENCE [LARGE SCALE GENOMIC DNA]</scope>
    <source>
        <strain evidence="1 2">AJH120</strain>
    </source>
</reference>
<keyword evidence="2" id="KW-1185">Reference proteome</keyword>
<dbReference type="KEGG" id="meg:DKB62_10785"/>
<dbReference type="OrthoDB" id="1633695at2"/>
<dbReference type="Proteomes" id="UP000254337">
    <property type="component" value="Chromosome"/>
</dbReference>
<dbReference type="EMBL" id="CP029462">
    <property type="protein sequence ID" value="AXL22001.1"/>
    <property type="molecule type" value="Genomic_DNA"/>
</dbReference>
<sequence>MTEYRMVQENGGDKEYLLFAYCNADNNWSVRAIFNPDSEEFSVRTDIGMLEFALIEFITSDFAMFRAMVEDRLARIIRDYYVEPSRNFSVILKNKGLPDVDWDEFLPAEYGGFRCLIRPNQAVRIINGSYMILSYYQKESRSGLSVMYNVLRDDFFAERRIHNFPNLVHDFDGSSLEGLKRALQQRLLPVLDSISADIS</sequence>
<evidence type="ECO:0000313" key="1">
    <source>
        <dbReference type="EMBL" id="AXL22001.1"/>
    </source>
</evidence>
<dbReference type="RefSeq" id="WP_107196645.1">
    <property type="nucleotide sequence ID" value="NZ_CALYAU010000017.1"/>
</dbReference>
<gene>
    <name evidence="1" type="ORF">DKB62_10785</name>
</gene>
<evidence type="ECO:0000313" key="2">
    <source>
        <dbReference type="Proteomes" id="UP000254337"/>
    </source>
</evidence>